<evidence type="ECO:0000259" key="1">
    <source>
        <dbReference type="SMART" id="SM00587"/>
    </source>
</evidence>
<dbReference type="OrthoDB" id="191037at2759"/>
<dbReference type="SUPFAM" id="SSF56112">
    <property type="entry name" value="Protein kinase-like (PK-like)"/>
    <property type="match status" value="1"/>
</dbReference>
<accession>A0A8N1S7D2</accession>
<dbReference type="GeneID" id="112552818"/>
<reference evidence="3" key="1">
    <citation type="submission" date="2025-08" db="UniProtKB">
        <authorList>
            <consortium name="RefSeq"/>
        </authorList>
    </citation>
    <scope>IDENTIFICATION</scope>
</reference>
<dbReference type="InterPro" id="IPR004119">
    <property type="entry name" value="EcKL"/>
</dbReference>
<dbReference type="PANTHER" id="PTHR11012">
    <property type="entry name" value="PROTEIN KINASE-LIKE DOMAIN-CONTAINING"/>
    <property type="match status" value="1"/>
</dbReference>
<organism evidence="2 3">
    <name type="scientific">Pogonomyrmex barbatus</name>
    <name type="common">red harvester ant</name>
    <dbReference type="NCBI Taxonomy" id="144034"/>
    <lineage>
        <taxon>Eukaryota</taxon>
        <taxon>Metazoa</taxon>
        <taxon>Ecdysozoa</taxon>
        <taxon>Arthropoda</taxon>
        <taxon>Hexapoda</taxon>
        <taxon>Insecta</taxon>
        <taxon>Pterygota</taxon>
        <taxon>Neoptera</taxon>
        <taxon>Endopterygota</taxon>
        <taxon>Hymenoptera</taxon>
        <taxon>Apocrita</taxon>
        <taxon>Aculeata</taxon>
        <taxon>Formicoidea</taxon>
        <taxon>Formicidae</taxon>
        <taxon>Myrmicinae</taxon>
        <taxon>Pogonomyrmex</taxon>
    </lineage>
</organism>
<gene>
    <name evidence="3" type="primary">LOC112552818</name>
</gene>
<dbReference type="SMART" id="SM00587">
    <property type="entry name" value="CHK"/>
    <property type="match status" value="1"/>
</dbReference>
<protein>
    <submittedName>
        <fullName evidence="3">Uncharacterized protein LOC112552818</fullName>
    </submittedName>
</protein>
<dbReference type="InterPro" id="IPR011009">
    <property type="entry name" value="Kinase-like_dom_sf"/>
</dbReference>
<dbReference type="Proteomes" id="UP000504615">
    <property type="component" value="Unplaced"/>
</dbReference>
<sequence length="400" mass="46694">MSHIEDVQKWLEEVMSELIQNLKLNKARYEISESVDYTMSTLYYINIKYKNRTNGEIEELPVVLKSLNQSKFIPRRLNQLDRQIHNEILFYQTYAQSNDHFVKCLYADERSPCEVIVLENGCKRGYSSCPYSYDVPLEYTLAAFREMGRFHGKGYVMKELQPEKFFDIVKRIQEIRYETRYKDTDTYKDFVNIITPRAVEYLRRHGHDAVFCDKMEALLSNAFDGVMLKVSKPLEPLSTLCHGDFTASNVLFRKESDGQYRAILIDFAHFRYATPVVDLSTYLCLCCSNELRKGKFSEIMRAYHNALKEYLLEAGIWDIEKYSYEVLLDNFKKGALFGFAIASFFLGVLTGHSDRTGSEIIKLEYVERAKLMKQYGGDEISKILADMLLHLRDLGCLKHF</sequence>
<keyword evidence="2" id="KW-1185">Reference proteome</keyword>
<evidence type="ECO:0000313" key="3">
    <source>
        <dbReference type="RefSeq" id="XP_025074720.1"/>
    </source>
</evidence>
<dbReference type="Gene3D" id="3.90.1200.10">
    <property type="match status" value="1"/>
</dbReference>
<evidence type="ECO:0000313" key="2">
    <source>
        <dbReference type="Proteomes" id="UP000504615"/>
    </source>
</evidence>
<feature type="domain" description="CHK kinase-like" evidence="1">
    <location>
        <begin position="116"/>
        <end position="313"/>
    </location>
</feature>
<dbReference type="PANTHER" id="PTHR11012:SF8">
    <property type="entry name" value="JUVENILE HORMONE-INDUCIBLE PROTEIN 26"/>
    <property type="match status" value="1"/>
</dbReference>
<dbReference type="InterPro" id="IPR015897">
    <property type="entry name" value="CHK_kinase-like"/>
</dbReference>
<dbReference type="RefSeq" id="XP_025074720.1">
    <property type="nucleotide sequence ID" value="XM_025218935.1"/>
</dbReference>
<proteinExistence type="predicted"/>
<name>A0A8N1S7D2_9HYME</name>
<dbReference type="Pfam" id="PF02958">
    <property type="entry name" value="EcKL"/>
    <property type="match status" value="1"/>
</dbReference>
<dbReference type="AlphaFoldDB" id="A0A8N1S7D2"/>